<dbReference type="EMBL" id="JAVIDA010000002">
    <property type="protein sequence ID" value="MDQ9070367.1"/>
    <property type="molecule type" value="Genomic_DNA"/>
</dbReference>
<feature type="domain" description="Large ribosomal subunit protein bL12 C-terminal" evidence="5">
    <location>
        <begin position="22"/>
        <end position="52"/>
    </location>
</feature>
<keyword evidence="4" id="KW-1133">Transmembrane helix</keyword>
<keyword evidence="2" id="KW-0687">Ribonucleoprotein</keyword>
<feature type="domain" description="Large ribosomal subunit protein bL12 C-terminal" evidence="5">
    <location>
        <begin position="191"/>
        <end position="221"/>
    </location>
</feature>
<dbReference type="GO" id="GO:0005840">
    <property type="term" value="C:ribosome"/>
    <property type="evidence" value="ECO:0007669"/>
    <property type="project" value="UniProtKB-KW"/>
</dbReference>
<proteinExistence type="predicted"/>
<dbReference type="InterPro" id="IPR013823">
    <property type="entry name" value="Ribosomal_bL12_C"/>
</dbReference>
<evidence type="ECO:0000313" key="7">
    <source>
        <dbReference type="Proteomes" id="UP001243195"/>
    </source>
</evidence>
<organism evidence="6 7">
    <name type="scientific">Acinetobacter gerneri</name>
    <dbReference type="NCBI Taxonomy" id="202952"/>
    <lineage>
        <taxon>Bacteria</taxon>
        <taxon>Pseudomonadati</taxon>
        <taxon>Pseudomonadota</taxon>
        <taxon>Gammaproteobacteria</taxon>
        <taxon>Moraxellales</taxon>
        <taxon>Moraxellaceae</taxon>
        <taxon>Acinetobacter</taxon>
    </lineage>
</organism>
<sequence length="288" mass="32814">MNNFLDDLQDQTLIDAIDLIKQDQKIEAIKLLRDKAGLGLKEAKDLVEALSMHAGSEYSNEKFSDASTFDSIDHTFSNTQHSQNFSSTSQIEYAFNNEDFENIMQLIQENRQVEAIKYIKDHSNMDLNQAKAMLDNLENNSNFAQFSEFLNQSKQNNFSSVQSSQTFTIHINGAQVTFKDQQLQELKDLIQQNRKIEAVKYVKDHSDLGLKEAKDVVEQMQNLNSWQQPFDHTSKSKSAFSSHSNPQKPDSSSTPETQGIEKNKSGLSLFKIVIFFMLIGMVISLLLR</sequence>
<dbReference type="PANTHER" id="PTHR45987:SF4">
    <property type="entry name" value="LARGE RIBOSOMAL SUBUNIT PROTEIN BL12M"/>
    <property type="match status" value="1"/>
</dbReference>
<evidence type="ECO:0000313" key="6">
    <source>
        <dbReference type="EMBL" id="MDQ9070367.1"/>
    </source>
</evidence>
<dbReference type="AlphaFoldDB" id="A0AAW8JE44"/>
<accession>A0AAW8JE44</accession>
<keyword evidence="4" id="KW-0472">Membrane</keyword>
<dbReference type="InterPro" id="IPR000206">
    <property type="entry name" value="Ribosomal_bL12"/>
</dbReference>
<dbReference type="GO" id="GO:0003729">
    <property type="term" value="F:mRNA binding"/>
    <property type="evidence" value="ECO:0007669"/>
    <property type="project" value="TreeGrafter"/>
</dbReference>
<dbReference type="RefSeq" id="WP_308956234.1">
    <property type="nucleotide sequence ID" value="NZ_JAVICY010000013.1"/>
</dbReference>
<dbReference type="Gene3D" id="3.30.1390.10">
    <property type="match status" value="2"/>
</dbReference>
<dbReference type="InterPro" id="IPR014719">
    <property type="entry name" value="Ribosomal_bL12_C/ClpS-like"/>
</dbReference>
<comment type="caution">
    <text evidence="6">The sequence shown here is derived from an EMBL/GenBank/DDBJ whole genome shotgun (WGS) entry which is preliminary data.</text>
</comment>
<evidence type="ECO:0000256" key="2">
    <source>
        <dbReference type="ARBA" id="ARBA00023274"/>
    </source>
</evidence>
<feature type="region of interest" description="Disordered" evidence="3">
    <location>
        <begin position="227"/>
        <end position="260"/>
    </location>
</feature>
<evidence type="ECO:0000256" key="1">
    <source>
        <dbReference type="ARBA" id="ARBA00022980"/>
    </source>
</evidence>
<feature type="compositionally biased region" description="Polar residues" evidence="3">
    <location>
        <begin position="245"/>
        <end position="257"/>
    </location>
</feature>
<reference evidence="6" key="1">
    <citation type="submission" date="2023-08" db="EMBL/GenBank/DDBJ databases">
        <title>Emergence of clinically-relevant ST2 carbapenem-resistant Acinetobacter baumannii strains in hospital sewages in Zhejiang, East of China.</title>
        <authorList>
            <person name="Kaichao C."/>
            <person name="Zhang R."/>
        </authorList>
    </citation>
    <scope>NUCLEOTIDE SEQUENCE</scope>
    <source>
        <strain evidence="6">M-SY-60</strain>
    </source>
</reference>
<keyword evidence="1 6" id="KW-0689">Ribosomal protein</keyword>
<dbReference type="Proteomes" id="UP001243195">
    <property type="component" value="Unassembled WGS sequence"/>
</dbReference>
<evidence type="ECO:0000256" key="3">
    <source>
        <dbReference type="SAM" id="MobiDB-lite"/>
    </source>
</evidence>
<keyword evidence="4" id="KW-0812">Transmembrane</keyword>
<dbReference type="Pfam" id="PF00542">
    <property type="entry name" value="Ribosomal_L12"/>
    <property type="match status" value="2"/>
</dbReference>
<name>A0AAW8JE44_9GAMM</name>
<dbReference type="GO" id="GO:0006412">
    <property type="term" value="P:translation"/>
    <property type="evidence" value="ECO:0007669"/>
    <property type="project" value="InterPro"/>
</dbReference>
<dbReference type="PANTHER" id="PTHR45987">
    <property type="entry name" value="39S RIBOSOMAL PROTEIN L12"/>
    <property type="match status" value="1"/>
</dbReference>
<dbReference type="GO" id="GO:1990904">
    <property type="term" value="C:ribonucleoprotein complex"/>
    <property type="evidence" value="ECO:0007669"/>
    <property type="project" value="UniProtKB-KW"/>
</dbReference>
<dbReference type="GO" id="GO:0003735">
    <property type="term" value="F:structural constituent of ribosome"/>
    <property type="evidence" value="ECO:0007669"/>
    <property type="project" value="InterPro"/>
</dbReference>
<evidence type="ECO:0000259" key="5">
    <source>
        <dbReference type="Pfam" id="PF00542"/>
    </source>
</evidence>
<protein>
    <submittedName>
        <fullName evidence="6">Ribosomal protein L7/L12</fullName>
    </submittedName>
</protein>
<gene>
    <name evidence="6" type="ORF">RFH51_02685</name>
</gene>
<dbReference type="SUPFAM" id="SSF54736">
    <property type="entry name" value="ClpS-like"/>
    <property type="match status" value="1"/>
</dbReference>
<evidence type="ECO:0000256" key="4">
    <source>
        <dbReference type="SAM" id="Phobius"/>
    </source>
</evidence>
<feature type="transmembrane region" description="Helical" evidence="4">
    <location>
        <begin position="267"/>
        <end position="287"/>
    </location>
</feature>